<gene>
    <name evidence="2" type="ORF">N787_03410</name>
</gene>
<organism evidence="2 3">
    <name type="scientific">Arenimonas metalli CF5-1</name>
    <dbReference type="NCBI Taxonomy" id="1384056"/>
    <lineage>
        <taxon>Bacteria</taxon>
        <taxon>Pseudomonadati</taxon>
        <taxon>Pseudomonadota</taxon>
        <taxon>Gammaproteobacteria</taxon>
        <taxon>Lysobacterales</taxon>
        <taxon>Lysobacteraceae</taxon>
        <taxon>Arenimonas</taxon>
    </lineage>
</organism>
<feature type="domain" description="TnsA endonuclease N-terminal" evidence="1">
    <location>
        <begin position="75"/>
        <end position="136"/>
    </location>
</feature>
<protein>
    <recommendedName>
        <fullName evidence="1">TnsA endonuclease N-terminal domain-containing protein</fullName>
    </recommendedName>
</protein>
<proteinExistence type="predicted"/>
<dbReference type="PATRIC" id="fig|1384056.3.peg.2191"/>
<evidence type="ECO:0000313" key="2">
    <source>
        <dbReference type="EMBL" id="KFN42713.1"/>
    </source>
</evidence>
<name>A0A091AR95_9GAMM</name>
<evidence type="ECO:0000259" key="1">
    <source>
        <dbReference type="Pfam" id="PF08722"/>
    </source>
</evidence>
<keyword evidence="3" id="KW-1185">Reference proteome</keyword>
<evidence type="ECO:0000313" key="3">
    <source>
        <dbReference type="Proteomes" id="UP000029393"/>
    </source>
</evidence>
<reference evidence="2 3" key="1">
    <citation type="submission" date="2013-09" db="EMBL/GenBank/DDBJ databases">
        <title>Genome sequencing of Arenimonas metalli.</title>
        <authorList>
            <person name="Chen F."/>
            <person name="Wang G."/>
        </authorList>
    </citation>
    <scope>NUCLEOTIDE SEQUENCE [LARGE SCALE GENOMIC DNA]</scope>
    <source>
        <strain evidence="2 3">CF5-1</strain>
    </source>
</reference>
<sequence length="172" mass="19591">MFFLQETAPDHYPPATVRPPSDTAIVLSAAWAERKVPLSRGHNIRGYHPVRPGHGAIVFESLIERDTISLFASQPEVEKIVSQPVTIYYMFQKRRFRYTPDLMVVWRDVPSAWADRGFQKRTFIECKPHEKLDSLGEALSRSEAAMLAFGQGPRVLVTRRELSSWGRTANGH</sequence>
<dbReference type="InterPro" id="IPR014833">
    <property type="entry name" value="TnsA_N"/>
</dbReference>
<dbReference type="STRING" id="1384056.N787_03410"/>
<dbReference type="EMBL" id="AVCK01000044">
    <property type="protein sequence ID" value="KFN42713.1"/>
    <property type="molecule type" value="Genomic_DNA"/>
</dbReference>
<dbReference type="OrthoDB" id="6103242at2"/>
<dbReference type="RefSeq" id="WP_034214109.1">
    <property type="nucleotide sequence ID" value="NZ_AVCK01000044.1"/>
</dbReference>
<dbReference type="Pfam" id="PF08722">
    <property type="entry name" value="Tn7_TnsA-like_N"/>
    <property type="match status" value="1"/>
</dbReference>
<comment type="caution">
    <text evidence="2">The sequence shown here is derived from an EMBL/GenBank/DDBJ whole genome shotgun (WGS) entry which is preliminary data.</text>
</comment>
<accession>A0A091AR95</accession>
<dbReference type="AlphaFoldDB" id="A0A091AR95"/>
<dbReference type="Proteomes" id="UP000029393">
    <property type="component" value="Unassembled WGS sequence"/>
</dbReference>